<feature type="binding site" evidence="4">
    <location>
        <position position="222"/>
    </location>
    <ligand>
        <name>pyridoxal 5'-phosphate</name>
        <dbReference type="ChEBI" id="CHEBI:597326"/>
    </ligand>
</feature>
<reference evidence="7 8" key="1">
    <citation type="submission" date="2018-06" db="EMBL/GenBank/DDBJ databases">
        <title>Genomic Encyclopedia of Archaeal and Bacterial Type Strains, Phase II (KMG-II): from individual species to whole genera.</title>
        <authorList>
            <person name="Goeker M."/>
        </authorList>
    </citation>
    <scope>NUCLEOTIDE SEQUENCE [LARGE SCALE GENOMIC DNA]</scope>
    <source>
        <strain evidence="7 8">DSM 23241</strain>
    </source>
</reference>
<dbReference type="HAMAP" id="MF_01970">
    <property type="entry name" value="Kynureninase"/>
    <property type="match status" value="1"/>
</dbReference>
<dbReference type="GO" id="GO:0097053">
    <property type="term" value="P:L-kynurenine catabolic process"/>
    <property type="evidence" value="ECO:0007669"/>
    <property type="project" value="UniProtKB-UniRule"/>
</dbReference>
<feature type="binding site" evidence="4">
    <location>
        <position position="106"/>
    </location>
    <ligand>
        <name>pyridoxal 5'-phosphate</name>
        <dbReference type="ChEBI" id="CHEBI:597326"/>
    </ligand>
</feature>
<dbReference type="PIRSF" id="PIRSF038800">
    <property type="entry name" value="KYNU"/>
    <property type="match status" value="1"/>
</dbReference>
<dbReference type="InterPro" id="IPR015424">
    <property type="entry name" value="PyrdxlP-dep_Trfase"/>
</dbReference>
<accession>A0A2W7RLZ5</accession>
<dbReference type="RefSeq" id="WP_111295840.1">
    <property type="nucleotide sequence ID" value="NZ_QKZV01000006.1"/>
</dbReference>
<comment type="catalytic activity">
    <reaction evidence="4 6">
        <text>L-kynurenine + H2O = anthranilate + L-alanine + H(+)</text>
        <dbReference type="Rhea" id="RHEA:16813"/>
        <dbReference type="ChEBI" id="CHEBI:15377"/>
        <dbReference type="ChEBI" id="CHEBI:15378"/>
        <dbReference type="ChEBI" id="CHEBI:16567"/>
        <dbReference type="ChEBI" id="CHEBI:57959"/>
        <dbReference type="ChEBI" id="CHEBI:57972"/>
        <dbReference type="EC" id="3.7.1.3"/>
    </reaction>
</comment>
<keyword evidence="2 4" id="KW-0378">Hydrolase</keyword>
<gene>
    <name evidence="4" type="primary">kynU</name>
    <name evidence="7" type="ORF">LX80_01999</name>
</gene>
<proteinExistence type="inferred from homology"/>
<evidence type="ECO:0000256" key="3">
    <source>
        <dbReference type="ARBA" id="ARBA00022898"/>
    </source>
</evidence>
<organism evidence="7 8">
    <name type="scientific">Hydrotalea sandarakina</name>
    <dbReference type="NCBI Taxonomy" id="1004304"/>
    <lineage>
        <taxon>Bacteria</taxon>
        <taxon>Pseudomonadati</taxon>
        <taxon>Bacteroidota</taxon>
        <taxon>Chitinophagia</taxon>
        <taxon>Chitinophagales</taxon>
        <taxon>Chitinophagaceae</taxon>
        <taxon>Hydrotalea</taxon>
    </lineage>
</organism>
<dbReference type="GO" id="GO:0009435">
    <property type="term" value="P:NAD+ biosynthetic process"/>
    <property type="evidence" value="ECO:0007669"/>
    <property type="project" value="UniProtKB-UniRule"/>
</dbReference>
<dbReference type="GO" id="GO:0030170">
    <property type="term" value="F:pyridoxal phosphate binding"/>
    <property type="evidence" value="ECO:0007669"/>
    <property type="project" value="UniProtKB-UniRule"/>
</dbReference>
<evidence type="ECO:0000256" key="1">
    <source>
        <dbReference type="ARBA" id="ARBA00022642"/>
    </source>
</evidence>
<dbReference type="UniPathway" id="UPA00253">
    <property type="reaction ID" value="UER00329"/>
</dbReference>
<dbReference type="NCBIfam" id="TIGR01814">
    <property type="entry name" value="kynureninase"/>
    <property type="match status" value="1"/>
</dbReference>
<dbReference type="OrthoDB" id="9812626at2"/>
<comment type="function">
    <text evidence="4 6">Catalyzes the cleavage of L-kynurenine (L-Kyn) and L-3-hydroxykynurenine (L-3OHKyn) into anthranilic acid (AA) and 3-hydroxyanthranilic acid (3-OHAA), respectively.</text>
</comment>
<evidence type="ECO:0000256" key="5">
    <source>
        <dbReference type="NCBIfam" id="TIGR01814"/>
    </source>
</evidence>
<dbReference type="SUPFAM" id="SSF53383">
    <property type="entry name" value="PLP-dependent transferases"/>
    <property type="match status" value="1"/>
</dbReference>
<feature type="binding site" evidence="4">
    <location>
        <position position="275"/>
    </location>
    <ligand>
        <name>pyridoxal 5'-phosphate</name>
        <dbReference type="ChEBI" id="CHEBI:597326"/>
    </ligand>
</feature>
<keyword evidence="3 4" id="KW-0663">Pyridoxal phosphate</keyword>
<comment type="cofactor">
    <cofactor evidence="4 6">
        <name>pyridoxal 5'-phosphate</name>
        <dbReference type="ChEBI" id="CHEBI:597326"/>
    </cofactor>
</comment>
<dbReference type="Gene3D" id="3.40.640.10">
    <property type="entry name" value="Type I PLP-dependent aspartate aminotransferase-like (Major domain)"/>
    <property type="match status" value="1"/>
</dbReference>
<comment type="pathway">
    <text evidence="4 6">Amino-acid degradation; L-kynurenine degradation; L-alanine and anthranilate from L-kynurenine: step 1/1.</text>
</comment>
<dbReference type="EMBL" id="QKZV01000006">
    <property type="protein sequence ID" value="PZX61838.1"/>
    <property type="molecule type" value="Genomic_DNA"/>
</dbReference>
<dbReference type="UniPathway" id="UPA00334">
    <property type="reaction ID" value="UER00455"/>
</dbReference>
<dbReference type="GO" id="GO:0005737">
    <property type="term" value="C:cytoplasm"/>
    <property type="evidence" value="ECO:0007669"/>
    <property type="project" value="UniProtKB-UniRule"/>
</dbReference>
<comment type="pathway">
    <text evidence="4 6">Cofactor biosynthesis; NAD(+) biosynthesis; quinolinate from L-kynurenine: step 2/3.</text>
</comment>
<dbReference type="Proteomes" id="UP000249720">
    <property type="component" value="Unassembled WGS sequence"/>
</dbReference>
<feature type="modified residue" description="N6-(pyridoxal phosphate)lysine" evidence="4">
    <location>
        <position position="245"/>
    </location>
</feature>
<dbReference type="GO" id="GO:0043420">
    <property type="term" value="P:anthranilate metabolic process"/>
    <property type="evidence" value="ECO:0007669"/>
    <property type="project" value="TreeGrafter"/>
</dbReference>
<keyword evidence="8" id="KW-1185">Reference proteome</keyword>
<dbReference type="Pfam" id="PF22580">
    <property type="entry name" value="KYNU_C"/>
    <property type="match status" value="1"/>
</dbReference>
<dbReference type="PANTHER" id="PTHR14084:SF0">
    <property type="entry name" value="KYNURENINASE"/>
    <property type="match status" value="1"/>
</dbReference>
<evidence type="ECO:0000313" key="8">
    <source>
        <dbReference type="Proteomes" id="UP000249720"/>
    </source>
</evidence>
<dbReference type="GO" id="GO:0019441">
    <property type="term" value="P:L-tryptophan catabolic process to kynurenine"/>
    <property type="evidence" value="ECO:0007669"/>
    <property type="project" value="TreeGrafter"/>
</dbReference>
<feature type="binding site" evidence="4">
    <location>
        <begin position="134"/>
        <end position="137"/>
    </location>
    <ligand>
        <name>pyridoxal 5'-phosphate</name>
        <dbReference type="ChEBI" id="CHEBI:597326"/>
    </ligand>
</feature>
<name>A0A2W7RLZ5_9BACT</name>
<comment type="similarity">
    <text evidence="4 6">Belongs to the kynureninase family.</text>
</comment>
<comment type="caution">
    <text evidence="4">Lacks conserved residue(s) required for the propagation of feature annotation.</text>
</comment>
<dbReference type="AlphaFoldDB" id="A0A2W7RLZ5"/>
<sequence length="420" mass="47222">MPPYTTEPDFFVQADAHDILSSFKNEFYFPTIQNQSAIYFCGNSLGLQPKKAEHIIHSELNSWRNNAIEGFFHGSHPWLYYQEYAKPTLAKVMGCLPHEVTVMNTLTVNLHLLLMSFYKPTSKKFKIIMEAGAFPSDQYAVETLVKHFGLNPENTIIEIEPEPGKKTLTTENILQTIHQHAHELALVLMSGIQYYTGQLFDIPAITEAAHKCGAVACFDLAHVAGNVPMQLHNWDVDFAVWCSYKYLNGGPGAVGGLYVHEKYATDTTFPRLGGWWGNDEKERFKMGKGFKPKANASGWNISTTQVMNTAALLASLEIFEAAGMEAIRNKSIALTGYLEFLLQQLPHLSFEIITPSNPNERGAQLSLFFKENGEAIYHKMLENGIIVDYREPGVIRVAPAPLYCSFADVFAFYEILKNNF</sequence>
<comment type="catalytic activity">
    <reaction evidence="6">
        <text>3-hydroxy-L-kynurenine + H2O = 3-hydroxyanthranilate + L-alanine + H(+)</text>
        <dbReference type="Rhea" id="RHEA:25143"/>
        <dbReference type="ChEBI" id="CHEBI:15377"/>
        <dbReference type="ChEBI" id="CHEBI:15378"/>
        <dbReference type="ChEBI" id="CHEBI:36559"/>
        <dbReference type="ChEBI" id="CHEBI:57972"/>
        <dbReference type="ChEBI" id="CHEBI:58125"/>
        <dbReference type="EC" id="3.7.1.3"/>
    </reaction>
</comment>
<keyword evidence="1 4" id="KW-0662">Pyridine nucleotide biosynthesis</keyword>
<protein>
    <recommendedName>
        <fullName evidence="4 5">Kynureninase</fullName>
        <ecNumber evidence="4 5">3.7.1.3</ecNumber>
    </recommendedName>
    <alternativeName>
        <fullName evidence="4">L-kynurenine hydrolase</fullName>
    </alternativeName>
</protein>
<dbReference type="InterPro" id="IPR015421">
    <property type="entry name" value="PyrdxlP-dep_Trfase_major"/>
</dbReference>
<feature type="binding site" evidence="4">
    <location>
        <position position="219"/>
    </location>
    <ligand>
        <name>pyridoxal 5'-phosphate</name>
        <dbReference type="ChEBI" id="CHEBI:597326"/>
    </ligand>
</feature>
<dbReference type="PANTHER" id="PTHR14084">
    <property type="entry name" value="KYNURENINASE"/>
    <property type="match status" value="1"/>
</dbReference>
<feature type="binding site" evidence="4">
    <location>
        <position position="303"/>
    </location>
    <ligand>
        <name>pyridoxal 5'-phosphate</name>
        <dbReference type="ChEBI" id="CHEBI:597326"/>
    </ligand>
</feature>
<dbReference type="FunFam" id="3.40.640.10:FF:000031">
    <property type="entry name" value="Kynureninase"/>
    <property type="match status" value="1"/>
</dbReference>
<dbReference type="GO" id="GO:0019805">
    <property type="term" value="P:quinolinate biosynthetic process"/>
    <property type="evidence" value="ECO:0007669"/>
    <property type="project" value="UniProtKB-UniRule"/>
</dbReference>
<evidence type="ECO:0000313" key="7">
    <source>
        <dbReference type="EMBL" id="PZX61838.1"/>
    </source>
</evidence>
<evidence type="ECO:0000256" key="6">
    <source>
        <dbReference type="PIRNR" id="PIRNR038800"/>
    </source>
</evidence>
<dbReference type="Gene3D" id="3.90.1150.10">
    <property type="entry name" value="Aspartate Aminotransferase, domain 1"/>
    <property type="match status" value="1"/>
</dbReference>
<comment type="subunit">
    <text evidence="4 6">Homodimer.</text>
</comment>
<comment type="caution">
    <text evidence="7">The sequence shown here is derived from an EMBL/GenBank/DDBJ whole genome shotgun (WGS) entry which is preliminary data.</text>
</comment>
<feature type="binding site" evidence="4">
    <location>
        <position position="244"/>
    </location>
    <ligand>
        <name>pyridoxal 5'-phosphate</name>
        <dbReference type="ChEBI" id="CHEBI:597326"/>
    </ligand>
</feature>
<feature type="binding site" evidence="4">
    <location>
        <position position="107"/>
    </location>
    <ligand>
        <name>pyridoxal 5'-phosphate</name>
        <dbReference type="ChEBI" id="CHEBI:597326"/>
    </ligand>
</feature>
<dbReference type="InterPro" id="IPR015422">
    <property type="entry name" value="PyrdxlP-dep_Trfase_small"/>
</dbReference>
<dbReference type="EC" id="3.7.1.3" evidence="4 5"/>
<evidence type="ECO:0000256" key="2">
    <source>
        <dbReference type="ARBA" id="ARBA00022801"/>
    </source>
</evidence>
<dbReference type="InterPro" id="IPR010111">
    <property type="entry name" value="Kynureninase"/>
</dbReference>
<dbReference type="GO" id="GO:0030429">
    <property type="term" value="F:kynureninase activity"/>
    <property type="evidence" value="ECO:0007669"/>
    <property type="project" value="UniProtKB-UniRule"/>
</dbReference>
<evidence type="ECO:0000256" key="4">
    <source>
        <dbReference type="HAMAP-Rule" id="MF_01970"/>
    </source>
</evidence>